<feature type="region of interest" description="Disordered" evidence="1">
    <location>
        <begin position="172"/>
        <end position="197"/>
    </location>
</feature>
<sequence length="376" mass="40248">MSMYNSPLQLSLSVCLQVLCLLLLLTDSFCSKASKDAPVKVLMHLNSTKANCSNACGDDGVSENAKAKDSSVTTTTLQKNLSSFLDLNQISKRTPFPPDTNKLSPLNSSFSRIQTSTNHTFNDPTASLFPPKEVGNHPSPSSASKQQPESPHTQLSSPETDMQHTTLYPFIITGSPSQAPHAGSLTSTRTVSSSTTQHVRNKYITSVLVTSTVTNVYIPTSTMTLTTTAPPPPHPPTTAKSTTLMKGSTVFTTTRTTGTKMSSPSSSFSASPQPDAPSTEMPLIQAPSLPTRPANRTITPVSHPAGTRVAMVEVAGGALTRELVDTTSLLAVLLFGLLFFLVTVSVFVSQAYESYRRKDYTQVDYLINGMYSDSGV</sequence>
<keyword evidence="2" id="KW-1133">Transmembrane helix</keyword>
<feature type="compositionally biased region" description="Polar residues" evidence="1">
    <location>
        <begin position="115"/>
        <end position="125"/>
    </location>
</feature>
<evidence type="ECO:0000256" key="3">
    <source>
        <dbReference type="SAM" id="SignalP"/>
    </source>
</evidence>
<dbReference type="Proteomes" id="UP000503349">
    <property type="component" value="Chromosome 4"/>
</dbReference>
<evidence type="ECO:0000256" key="2">
    <source>
        <dbReference type="SAM" id="Phobius"/>
    </source>
</evidence>
<feature type="region of interest" description="Disordered" evidence="1">
    <location>
        <begin position="115"/>
        <end position="160"/>
    </location>
</feature>
<dbReference type="AlphaFoldDB" id="A0A6G1PG78"/>
<gene>
    <name evidence="4" type="ORF">EXN66_Car004982</name>
</gene>
<accession>A0A6G1PG78</accession>
<dbReference type="Pfam" id="PF17823">
    <property type="entry name" value="DUF5585"/>
    <property type="match status" value="1"/>
</dbReference>
<feature type="signal peptide" evidence="3">
    <location>
        <begin position="1"/>
        <end position="30"/>
    </location>
</feature>
<feature type="compositionally biased region" description="Low complexity" evidence="1">
    <location>
        <begin position="255"/>
        <end position="278"/>
    </location>
</feature>
<feature type="chain" id="PRO_5026216774" evidence="3">
    <location>
        <begin position="31"/>
        <end position="376"/>
    </location>
</feature>
<reference evidence="4 5" key="1">
    <citation type="submission" date="2019-02" db="EMBL/GenBank/DDBJ databases">
        <title>Opniocepnalus argus genome.</title>
        <authorList>
            <person name="Zhou C."/>
            <person name="Xiao S."/>
        </authorList>
    </citation>
    <scope>NUCLEOTIDE SEQUENCE [LARGE SCALE GENOMIC DNA]</scope>
    <source>
        <strain evidence="4">OARG1902GOOAL</strain>
        <tissue evidence="4">Muscle</tissue>
    </source>
</reference>
<name>A0A6G1PG78_CHAAH</name>
<feature type="region of interest" description="Disordered" evidence="1">
    <location>
        <begin position="255"/>
        <end position="302"/>
    </location>
</feature>
<reference evidence="5" key="2">
    <citation type="submission" date="2019-02" db="EMBL/GenBank/DDBJ databases">
        <title>Opniocepnalus argus Var Kimnra genome.</title>
        <authorList>
            <person name="Zhou C."/>
            <person name="Xiao S."/>
        </authorList>
    </citation>
    <scope>NUCLEOTIDE SEQUENCE [LARGE SCALE GENOMIC DNA]</scope>
</reference>
<evidence type="ECO:0000313" key="4">
    <source>
        <dbReference type="EMBL" id="KAF3689310.1"/>
    </source>
</evidence>
<evidence type="ECO:0000313" key="5">
    <source>
        <dbReference type="Proteomes" id="UP000503349"/>
    </source>
</evidence>
<protein>
    <submittedName>
        <fullName evidence="4">Uncharacterized protein</fullName>
    </submittedName>
</protein>
<feature type="compositionally biased region" description="Polar residues" evidence="1">
    <location>
        <begin position="138"/>
        <end position="160"/>
    </location>
</feature>
<keyword evidence="5" id="KW-1185">Reference proteome</keyword>
<dbReference type="InterPro" id="IPR041056">
    <property type="entry name" value="DUF5585"/>
</dbReference>
<dbReference type="EMBL" id="CM015715">
    <property type="protein sequence ID" value="KAF3689310.1"/>
    <property type="molecule type" value="Genomic_DNA"/>
</dbReference>
<feature type="compositionally biased region" description="Low complexity" evidence="1">
    <location>
        <begin position="184"/>
        <end position="196"/>
    </location>
</feature>
<keyword evidence="2" id="KW-0812">Transmembrane</keyword>
<organism evidence="4 5">
    <name type="scientific">Channa argus</name>
    <name type="common">Northern snakehead</name>
    <name type="synonym">Ophicephalus argus</name>
    <dbReference type="NCBI Taxonomy" id="215402"/>
    <lineage>
        <taxon>Eukaryota</taxon>
        <taxon>Metazoa</taxon>
        <taxon>Chordata</taxon>
        <taxon>Craniata</taxon>
        <taxon>Vertebrata</taxon>
        <taxon>Euteleostomi</taxon>
        <taxon>Actinopterygii</taxon>
        <taxon>Neopterygii</taxon>
        <taxon>Teleostei</taxon>
        <taxon>Neoteleostei</taxon>
        <taxon>Acanthomorphata</taxon>
        <taxon>Anabantaria</taxon>
        <taxon>Anabantiformes</taxon>
        <taxon>Channoidei</taxon>
        <taxon>Channidae</taxon>
        <taxon>Channa</taxon>
    </lineage>
</organism>
<proteinExistence type="predicted"/>
<keyword evidence="2" id="KW-0472">Membrane</keyword>
<evidence type="ECO:0000256" key="1">
    <source>
        <dbReference type="SAM" id="MobiDB-lite"/>
    </source>
</evidence>
<feature type="transmembrane region" description="Helical" evidence="2">
    <location>
        <begin position="329"/>
        <end position="348"/>
    </location>
</feature>
<keyword evidence="3" id="KW-0732">Signal</keyword>